<keyword evidence="2" id="KW-0547">Nucleotide-binding</keyword>
<proteinExistence type="predicted"/>
<evidence type="ECO:0000256" key="2">
    <source>
        <dbReference type="ARBA" id="ARBA00022741"/>
    </source>
</evidence>
<dbReference type="PROSITE" id="PS00211">
    <property type="entry name" value="ABC_TRANSPORTER_1"/>
    <property type="match status" value="1"/>
</dbReference>
<dbReference type="InterPro" id="IPR027417">
    <property type="entry name" value="P-loop_NTPase"/>
</dbReference>
<reference evidence="5" key="1">
    <citation type="journal article" date="2018" name="Int. J. Syst. Evol. Microbiol.">
        <title>Jatrophihabitans telluris sp. nov., isolated from sediment soil of lava forest wetlands and the emended description of the genus Jatrophihabitans.</title>
        <authorList>
            <person name="Lee K.C."/>
            <person name="Suh M.K."/>
            <person name="Eom M.K."/>
            <person name="Kim K.K."/>
            <person name="Kim J.S."/>
            <person name="Kim D.S."/>
            <person name="Ko S.H."/>
            <person name="Shin Y.K."/>
            <person name="Lee J.S."/>
        </authorList>
    </citation>
    <scope>NUCLEOTIDE SEQUENCE</scope>
    <source>
        <strain evidence="5">N237</strain>
    </source>
</reference>
<dbReference type="InterPro" id="IPR003593">
    <property type="entry name" value="AAA+_ATPase"/>
</dbReference>
<gene>
    <name evidence="5" type="ORF">M6D93_09875</name>
</gene>
<keyword evidence="6" id="KW-1185">Reference proteome</keyword>
<evidence type="ECO:0000259" key="4">
    <source>
        <dbReference type="PROSITE" id="PS50893"/>
    </source>
</evidence>
<evidence type="ECO:0000313" key="6">
    <source>
        <dbReference type="Proteomes" id="UP001056336"/>
    </source>
</evidence>
<evidence type="ECO:0000256" key="3">
    <source>
        <dbReference type="ARBA" id="ARBA00022840"/>
    </source>
</evidence>
<dbReference type="InterPro" id="IPR017871">
    <property type="entry name" value="ABC_transporter-like_CS"/>
</dbReference>
<reference evidence="5" key="2">
    <citation type="submission" date="2022-05" db="EMBL/GenBank/DDBJ databases">
        <authorList>
            <person name="Kim J.-S."/>
            <person name="Lee K."/>
            <person name="Suh M."/>
            <person name="Eom M."/>
            <person name="Kim J.-S."/>
            <person name="Kim D.-S."/>
            <person name="Ko S.-H."/>
            <person name="Shin Y."/>
            <person name="Lee J.-S."/>
        </authorList>
    </citation>
    <scope>NUCLEOTIDE SEQUENCE</scope>
    <source>
        <strain evidence="5">N237</strain>
    </source>
</reference>
<dbReference type="GO" id="GO:0005524">
    <property type="term" value="F:ATP binding"/>
    <property type="evidence" value="ECO:0007669"/>
    <property type="project" value="UniProtKB-KW"/>
</dbReference>
<dbReference type="EMBL" id="CP097332">
    <property type="protein sequence ID" value="UQX86622.1"/>
    <property type="molecule type" value="Genomic_DNA"/>
</dbReference>
<dbReference type="InterPro" id="IPR015854">
    <property type="entry name" value="ABC_transpr_LolD-like"/>
</dbReference>
<organism evidence="5 6">
    <name type="scientific">Jatrophihabitans telluris</name>
    <dbReference type="NCBI Taxonomy" id="2038343"/>
    <lineage>
        <taxon>Bacteria</taxon>
        <taxon>Bacillati</taxon>
        <taxon>Actinomycetota</taxon>
        <taxon>Actinomycetes</taxon>
        <taxon>Jatrophihabitantales</taxon>
        <taxon>Jatrophihabitantaceae</taxon>
        <taxon>Jatrophihabitans</taxon>
    </lineage>
</organism>
<dbReference type="SMART" id="SM00382">
    <property type="entry name" value="AAA"/>
    <property type="match status" value="1"/>
</dbReference>
<name>A0ABY4QU50_9ACTN</name>
<dbReference type="Gene3D" id="3.40.50.300">
    <property type="entry name" value="P-loop containing nucleotide triphosphate hydrolases"/>
    <property type="match status" value="1"/>
</dbReference>
<dbReference type="RefSeq" id="WP_249768956.1">
    <property type="nucleotide sequence ID" value="NZ_CP097332.1"/>
</dbReference>
<sequence>MREAPSPTRVPEWVAADRANQPVVHCENLSRTYGSGSRSVVAVHDVSATIELGARVALTGPSGSGKTTLLHLFAGLDSATGGTIHWPALGGHPLAEPGRVGMVFQGPSLLPALSVAENVALPLQLAGASTKTSLPAAMESLRLLGISGLATSLPEQISGGQAQRVAIARALVSQPRLMLADEPTGQLDHATAALVLDVLLQACDALGAALVISTHDPVISARLEQRWTMSDGVLLGNSGTFGGAQ</sequence>
<evidence type="ECO:0000313" key="5">
    <source>
        <dbReference type="EMBL" id="UQX86622.1"/>
    </source>
</evidence>
<feature type="domain" description="ABC transporter" evidence="4">
    <location>
        <begin position="24"/>
        <end position="245"/>
    </location>
</feature>
<dbReference type="InterPro" id="IPR003439">
    <property type="entry name" value="ABC_transporter-like_ATP-bd"/>
</dbReference>
<keyword evidence="3 5" id="KW-0067">ATP-binding</keyword>
<accession>A0ABY4QU50</accession>
<dbReference type="PANTHER" id="PTHR24220">
    <property type="entry name" value="IMPORT ATP-BINDING PROTEIN"/>
    <property type="match status" value="1"/>
</dbReference>
<dbReference type="PANTHER" id="PTHR24220:SF685">
    <property type="entry name" value="ABC TRANSPORTER RELATED"/>
    <property type="match status" value="1"/>
</dbReference>
<keyword evidence="1" id="KW-0813">Transport</keyword>
<dbReference type="PROSITE" id="PS50893">
    <property type="entry name" value="ABC_TRANSPORTER_2"/>
    <property type="match status" value="1"/>
</dbReference>
<evidence type="ECO:0000256" key="1">
    <source>
        <dbReference type="ARBA" id="ARBA00022448"/>
    </source>
</evidence>
<dbReference type="Proteomes" id="UP001056336">
    <property type="component" value="Chromosome"/>
</dbReference>
<dbReference type="InterPro" id="IPR017911">
    <property type="entry name" value="MacB-like_ATP-bd"/>
</dbReference>
<protein>
    <submittedName>
        <fullName evidence="5">ABC transporter ATP-binding protein</fullName>
    </submittedName>
</protein>
<dbReference type="CDD" id="cd03255">
    <property type="entry name" value="ABC_MJ0796_LolCDE_FtsE"/>
    <property type="match status" value="1"/>
</dbReference>
<dbReference type="SUPFAM" id="SSF52540">
    <property type="entry name" value="P-loop containing nucleoside triphosphate hydrolases"/>
    <property type="match status" value="1"/>
</dbReference>
<dbReference type="Pfam" id="PF00005">
    <property type="entry name" value="ABC_tran"/>
    <property type="match status" value="1"/>
</dbReference>